<dbReference type="OrthoDB" id="9810918at2"/>
<dbReference type="Proteomes" id="UP000192610">
    <property type="component" value="Unassembled WGS sequence"/>
</dbReference>
<reference evidence="4" key="1">
    <citation type="submission" date="2016-04" db="EMBL/GenBank/DDBJ databases">
        <authorList>
            <person name="Chen L."/>
            <person name="Zhuang W."/>
            <person name="Wang G."/>
        </authorList>
    </citation>
    <scope>NUCLEOTIDE SEQUENCE [LARGE SCALE GENOMIC DNA]</scope>
    <source>
        <strain evidence="4">17621</strain>
    </source>
</reference>
<feature type="domain" description="TPM" evidence="2">
    <location>
        <begin position="35"/>
        <end position="157"/>
    </location>
</feature>
<sequence length="240" mass="27520">MRTLLLVSLFLVSHVLLAWQYDPEIKNKPRFAREVNDFGDLLTWGQESDLEDELDAYRKRTGNAIVIITLKTLPLSLKETSVQYYKKWGMGAWYARNKILLLVSRSPRRVRITSGRGFDNILADRDCQRIIDEKITPAFRAFDYFTGLIEGVHDIEAILGNEEKVVHAPTPVYVTPKPPPQQTPENEVDLDSPGLWVIRGIIVFVVIIWLRLRYLKRNPPPLETYSSAANPDAETEENVT</sequence>
<accession>A0A1V9EWX7</accession>
<dbReference type="Gene3D" id="3.10.310.50">
    <property type="match status" value="1"/>
</dbReference>
<dbReference type="RefSeq" id="WP_081198717.1">
    <property type="nucleotide sequence ID" value="NZ_FOCZ01000001.1"/>
</dbReference>
<comment type="caution">
    <text evidence="3">The sequence shown here is derived from an EMBL/GenBank/DDBJ whole genome shotgun (WGS) entry which is preliminary data.</text>
</comment>
<dbReference type="AlphaFoldDB" id="A0A1V9EWX7"/>
<dbReference type="STRING" id="354355.SAMN05660816_00820"/>
<gene>
    <name evidence="3" type="ORF">A4H97_00640</name>
</gene>
<dbReference type="EMBL" id="LVXG01000012">
    <property type="protein sequence ID" value="OQP50384.1"/>
    <property type="molecule type" value="Genomic_DNA"/>
</dbReference>
<evidence type="ECO:0000313" key="3">
    <source>
        <dbReference type="EMBL" id="OQP50384.1"/>
    </source>
</evidence>
<proteinExistence type="predicted"/>
<organism evidence="3 4">
    <name type="scientific">Niastella yeongjuensis</name>
    <dbReference type="NCBI Taxonomy" id="354355"/>
    <lineage>
        <taxon>Bacteria</taxon>
        <taxon>Pseudomonadati</taxon>
        <taxon>Bacteroidota</taxon>
        <taxon>Chitinophagia</taxon>
        <taxon>Chitinophagales</taxon>
        <taxon>Chitinophagaceae</taxon>
        <taxon>Niastella</taxon>
    </lineage>
</organism>
<protein>
    <recommendedName>
        <fullName evidence="2">TPM domain-containing protein</fullName>
    </recommendedName>
</protein>
<dbReference type="PANTHER" id="PTHR30373">
    <property type="entry name" value="UPF0603 PROTEIN YGCG"/>
    <property type="match status" value="1"/>
</dbReference>
<keyword evidence="1" id="KW-0472">Membrane</keyword>
<dbReference type="PANTHER" id="PTHR30373:SF2">
    <property type="entry name" value="UPF0603 PROTEIN YGCG"/>
    <property type="match status" value="1"/>
</dbReference>
<name>A0A1V9EWX7_9BACT</name>
<feature type="transmembrane region" description="Helical" evidence="1">
    <location>
        <begin position="194"/>
        <end position="212"/>
    </location>
</feature>
<keyword evidence="1" id="KW-1133">Transmembrane helix</keyword>
<keyword evidence="4" id="KW-1185">Reference proteome</keyword>
<keyword evidence="1" id="KW-0812">Transmembrane</keyword>
<dbReference type="InterPro" id="IPR007621">
    <property type="entry name" value="TPM_dom"/>
</dbReference>
<evidence type="ECO:0000256" key="1">
    <source>
        <dbReference type="SAM" id="Phobius"/>
    </source>
</evidence>
<evidence type="ECO:0000313" key="4">
    <source>
        <dbReference type="Proteomes" id="UP000192610"/>
    </source>
</evidence>
<evidence type="ECO:0000259" key="2">
    <source>
        <dbReference type="Pfam" id="PF04536"/>
    </source>
</evidence>
<dbReference type="Pfam" id="PF04536">
    <property type="entry name" value="TPM_phosphatase"/>
    <property type="match status" value="1"/>
</dbReference>